<sequence length="77" mass="8330">MVVGLSLRVSEQPAKRLESENVVGIRVTPHHLLSETTMFVSRQDSEVIATVTLIGDSADGIPVECIFSYEVAAVRAC</sequence>
<dbReference type="Pfam" id="PF21926">
    <property type="entry name" value="FeeM"/>
    <property type="match status" value="1"/>
</dbReference>
<evidence type="ECO:0000313" key="3">
    <source>
        <dbReference type="Proteomes" id="UP000320496"/>
    </source>
</evidence>
<dbReference type="AlphaFoldDB" id="A0A517Z0J7"/>
<feature type="domain" description="N-acyl amino acid synthase FeeM catalytic core" evidence="1">
    <location>
        <begin position="21"/>
        <end position="76"/>
    </location>
</feature>
<dbReference type="Gene3D" id="3.40.630.30">
    <property type="match status" value="1"/>
</dbReference>
<dbReference type="InterPro" id="IPR054597">
    <property type="entry name" value="FeeM_cat"/>
</dbReference>
<gene>
    <name evidence="2" type="ORF">Mal4_02870</name>
</gene>
<organism evidence="2 3">
    <name type="scientific">Maioricimonas rarisocia</name>
    <dbReference type="NCBI Taxonomy" id="2528026"/>
    <lineage>
        <taxon>Bacteria</taxon>
        <taxon>Pseudomonadati</taxon>
        <taxon>Planctomycetota</taxon>
        <taxon>Planctomycetia</taxon>
        <taxon>Planctomycetales</taxon>
        <taxon>Planctomycetaceae</taxon>
        <taxon>Maioricimonas</taxon>
    </lineage>
</organism>
<accession>A0A517Z0J7</accession>
<dbReference type="RefSeq" id="WP_197443982.1">
    <property type="nucleotide sequence ID" value="NZ_CP036275.1"/>
</dbReference>
<dbReference type="KEGG" id="mri:Mal4_02870"/>
<dbReference type="EMBL" id="CP036275">
    <property type="protein sequence ID" value="QDU36004.1"/>
    <property type="molecule type" value="Genomic_DNA"/>
</dbReference>
<reference evidence="2 3" key="1">
    <citation type="submission" date="2019-02" db="EMBL/GenBank/DDBJ databases">
        <title>Deep-cultivation of Planctomycetes and their phenomic and genomic characterization uncovers novel biology.</title>
        <authorList>
            <person name="Wiegand S."/>
            <person name="Jogler M."/>
            <person name="Boedeker C."/>
            <person name="Pinto D."/>
            <person name="Vollmers J."/>
            <person name="Rivas-Marin E."/>
            <person name="Kohn T."/>
            <person name="Peeters S.H."/>
            <person name="Heuer A."/>
            <person name="Rast P."/>
            <person name="Oberbeckmann S."/>
            <person name="Bunk B."/>
            <person name="Jeske O."/>
            <person name="Meyerdierks A."/>
            <person name="Storesund J.E."/>
            <person name="Kallscheuer N."/>
            <person name="Luecker S."/>
            <person name="Lage O.M."/>
            <person name="Pohl T."/>
            <person name="Merkel B.J."/>
            <person name="Hornburger P."/>
            <person name="Mueller R.-W."/>
            <person name="Bruemmer F."/>
            <person name="Labrenz M."/>
            <person name="Spormann A.M."/>
            <person name="Op den Camp H."/>
            <person name="Overmann J."/>
            <person name="Amann R."/>
            <person name="Jetten M.S.M."/>
            <person name="Mascher T."/>
            <person name="Medema M.H."/>
            <person name="Devos D.P."/>
            <person name="Kaster A.-K."/>
            <person name="Ovreas L."/>
            <person name="Rohde M."/>
            <person name="Galperin M.Y."/>
            <person name="Jogler C."/>
        </authorList>
    </citation>
    <scope>NUCLEOTIDE SEQUENCE [LARGE SCALE GENOMIC DNA]</scope>
    <source>
        <strain evidence="2 3">Mal4</strain>
    </source>
</reference>
<name>A0A517Z0J7_9PLAN</name>
<protein>
    <recommendedName>
        <fullName evidence="1">N-acyl amino acid synthase FeeM catalytic core domain-containing protein</fullName>
    </recommendedName>
</protein>
<evidence type="ECO:0000259" key="1">
    <source>
        <dbReference type="Pfam" id="PF21926"/>
    </source>
</evidence>
<dbReference type="Proteomes" id="UP000320496">
    <property type="component" value="Chromosome"/>
</dbReference>
<evidence type="ECO:0000313" key="2">
    <source>
        <dbReference type="EMBL" id="QDU36004.1"/>
    </source>
</evidence>
<keyword evidence="3" id="KW-1185">Reference proteome</keyword>
<proteinExistence type="predicted"/>